<dbReference type="InterPro" id="IPR001751">
    <property type="entry name" value="S100/CaBP7/8-like_CS"/>
</dbReference>
<keyword evidence="3" id="KW-0677">Repeat</keyword>
<dbReference type="InterPro" id="IPR013787">
    <property type="entry name" value="S100_Ca-bd_sub"/>
</dbReference>
<comment type="caution">
    <text evidence="7">The sequence shown here is derived from an EMBL/GenBank/DDBJ whole genome shotgun (WGS) entry which is preliminary data.</text>
</comment>
<dbReference type="Gene3D" id="1.10.238.10">
    <property type="entry name" value="EF-hand"/>
    <property type="match status" value="1"/>
</dbReference>
<evidence type="ECO:0000256" key="5">
    <source>
        <dbReference type="RuleBase" id="RU361184"/>
    </source>
</evidence>
<evidence type="ECO:0000313" key="7">
    <source>
        <dbReference type="EMBL" id="KPP77140.1"/>
    </source>
</evidence>
<dbReference type="AlphaFoldDB" id="A0A0P7VT14"/>
<gene>
    <name evidence="7" type="ORF">Z043_103460</name>
</gene>
<dbReference type="PANTHER" id="PTHR11639:SF131">
    <property type="entry name" value="PROTEIN S100"/>
    <property type="match status" value="1"/>
</dbReference>
<evidence type="ECO:0000256" key="2">
    <source>
        <dbReference type="ARBA" id="ARBA00022723"/>
    </source>
</evidence>
<comment type="similarity">
    <text evidence="1 5">Belongs to the S-100 family.</text>
</comment>
<dbReference type="PROSITE" id="PS00018">
    <property type="entry name" value="EF_HAND_1"/>
    <property type="match status" value="1"/>
</dbReference>
<dbReference type="Pfam" id="PF00036">
    <property type="entry name" value="EF-hand_1"/>
    <property type="match status" value="1"/>
</dbReference>
<protein>
    <recommendedName>
        <fullName evidence="5">Protein S100</fullName>
    </recommendedName>
    <alternativeName>
        <fullName evidence="5">S100 calcium-binding protein</fullName>
    </alternativeName>
</protein>
<dbReference type="InterPro" id="IPR002048">
    <property type="entry name" value="EF_hand_dom"/>
</dbReference>
<dbReference type="EMBL" id="JARO02000882">
    <property type="protein sequence ID" value="KPP77140.1"/>
    <property type="molecule type" value="Genomic_DNA"/>
</dbReference>
<dbReference type="SMART" id="SM00054">
    <property type="entry name" value="EFh"/>
    <property type="match status" value="1"/>
</dbReference>
<dbReference type="Pfam" id="PF01023">
    <property type="entry name" value="S_100"/>
    <property type="match status" value="1"/>
</dbReference>
<dbReference type="SUPFAM" id="SSF47473">
    <property type="entry name" value="EF-hand"/>
    <property type="match status" value="1"/>
</dbReference>
<dbReference type="InterPro" id="IPR018247">
    <property type="entry name" value="EF_Hand_1_Ca_BS"/>
</dbReference>
<evidence type="ECO:0000256" key="1">
    <source>
        <dbReference type="ARBA" id="ARBA00007323"/>
    </source>
</evidence>
<feature type="non-terminal residue" evidence="7">
    <location>
        <position position="1"/>
    </location>
</feature>
<dbReference type="GO" id="GO:0048306">
    <property type="term" value="F:calcium-dependent protein binding"/>
    <property type="evidence" value="ECO:0007669"/>
    <property type="project" value="TreeGrafter"/>
</dbReference>
<dbReference type="GO" id="GO:0005737">
    <property type="term" value="C:cytoplasm"/>
    <property type="evidence" value="ECO:0007669"/>
    <property type="project" value="TreeGrafter"/>
</dbReference>
<evidence type="ECO:0000259" key="6">
    <source>
        <dbReference type="PROSITE" id="PS50222"/>
    </source>
</evidence>
<dbReference type="PROSITE" id="PS00303">
    <property type="entry name" value="S100_CABP"/>
    <property type="match status" value="1"/>
</dbReference>
<keyword evidence="2 5" id="KW-0479">Metal-binding</keyword>
<proteinExistence type="inferred from homology"/>
<dbReference type="PANTHER" id="PTHR11639">
    <property type="entry name" value="S100 CALCIUM-BINDING PROTEIN"/>
    <property type="match status" value="1"/>
</dbReference>
<feature type="domain" description="EF-hand" evidence="6">
    <location>
        <begin position="62"/>
        <end position="97"/>
    </location>
</feature>
<sequence>EFCQDTLKHWFKMASQLESAMESLIRVFHNYSCQEGDKYKLSNVELKSLLQNELGDFLAGSKDPLLVEKIMNDLDKDHDGEVDFKEFVILVATLTVACNEFFEDCSKN</sequence>
<name>A0A0P7VT14_SCLFO</name>
<reference evidence="7 8" key="1">
    <citation type="submission" date="2015-08" db="EMBL/GenBank/DDBJ databases">
        <title>The genome of the Asian arowana (Scleropages formosus).</title>
        <authorList>
            <person name="Tan M.H."/>
            <person name="Gan H.M."/>
            <person name="Croft L.J."/>
            <person name="Austin C.M."/>
        </authorList>
    </citation>
    <scope>NUCLEOTIDE SEQUENCE [LARGE SCALE GENOMIC DNA]</scope>
    <source>
        <strain evidence="7">Aro1</strain>
    </source>
</reference>
<dbReference type="SMART" id="SM01394">
    <property type="entry name" value="S_100"/>
    <property type="match status" value="1"/>
</dbReference>
<dbReference type="FunFam" id="1.10.238.10:FF:000044">
    <property type="entry name" value="Protein S100"/>
    <property type="match status" value="1"/>
</dbReference>
<dbReference type="PROSITE" id="PS50222">
    <property type="entry name" value="EF_HAND_2"/>
    <property type="match status" value="1"/>
</dbReference>
<evidence type="ECO:0000313" key="8">
    <source>
        <dbReference type="Proteomes" id="UP000034805"/>
    </source>
</evidence>
<dbReference type="InterPro" id="IPR011992">
    <property type="entry name" value="EF-hand-dom_pair"/>
</dbReference>
<evidence type="ECO:0000256" key="4">
    <source>
        <dbReference type="ARBA" id="ARBA00022837"/>
    </source>
</evidence>
<dbReference type="GO" id="GO:0005509">
    <property type="term" value="F:calcium ion binding"/>
    <property type="evidence" value="ECO:0007669"/>
    <property type="project" value="InterPro"/>
</dbReference>
<dbReference type="STRING" id="113540.ENSSFOP00015059664"/>
<accession>A0A0P7VT14</accession>
<keyword evidence="4 5" id="KW-0106">Calcium</keyword>
<dbReference type="Proteomes" id="UP000034805">
    <property type="component" value="Unassembled WGS sequence"/>
</dbReference>
<evidence type="ECO:0000256" key="3">
    <source>
        <dbReference type="ARBA" id="ARBA00022737"/>
    </source>
</evidence>
<organism evidence="7 8">
    <name type="scientific">Scleropages formosus</name>
    <name type="common">Asian bonytongue</name>
    <name type="synonym">Osteoglossum formosum</name>
    <dbReference type="NCBI Taxonomy" id="113540"/>
    <lineage>
        <taxon>Eukaryota</taxon>
        <taxon>Metazoa</taxon>
        <taxon>Chordata</taxon>
        <taxon>Craniata</taxon>
        <taxon>Vertebrata</taxon>
        <taxon>Euteleostomi</taxon>
        <taxon>Actinopterygii</taxon>
        <taxon>Neopterygii</taxon>
        <taxon>Teleostei</taxon>
        <taxon>Osteoglossocephala</taxon>
        <taxon>Osteoglossomorpha</taxon>
        <taxon>Osteoglossiformes</taxon>
        <taxon>Osteoglossidae</taxon>
        <taxon>Scleropages</taxon>
    </lineage>
</organism>